<feature type="chain" id="PRO_5039035328" evidence="3">
    <location>
        <begin position="26"/>
        <end position="243"/>
    </location>
</feature>
<sequence>MSTVRTMRRLGAVSAAAIAATIAFAGPASAHAEVTASNAQALAKDVVLTFTGEAESESGGFTEVRVVLPEGIAPGDVTLDEAPKGWKMTSTKDGYTLSGPKLAVGTNAVHKVKVRQLPDAKSLAFKTIETYSDGKVSRWIELPGDGPEPEEPAPVLELKAAAAGAKPAKSPSPSPSRDAADKASDKASGTSDKASGDSGTTEKKADEEENSNAGAATAIGISIGVLIVAGAGLWVFKQRRSAG</sequence>
<feature type="transmembrane region" description="Helical" evidence="2">
    <location>
        <begin position="213"/>
        <end position="236"/>
    </location>
</feature>
<evidence type="ECO:0000313" key="6">
    <source>
        <dbReference type="Proteomes" id="UP000275401"/>
    </source>
</evidence>
<feature type="region of interest" description="Disordered" evidence="1">
    <location>
        <begin position="161"/>
        <end position="215"/>
    </location>
</feature>
<protein>
    <submittedName>
        <fullName evidence="5">DUF1775 domain-containing protein</fullName>
    </submittedName>
</protein>
<dbReference type="Proteomes" id="UP000275401">
    <property type="component" value="Unassembled WGS sequence"/>
</dbReference>
<dbReference type="Pfam" id="PF07987">
    <property type="entry name" value="DUF1775"/>
    <property type="match status" value="1"/>
</dbReference>
<keyword evidence="2" id="KW-1133">Transmembrane helix</keyword>
<dbReference type="InterPro" id="IPR038507">
    <property type="entry name" value="YcnI-like_sf"/>
</dbReference>
<organism evidence="5 6">
    <name type="scientific">Streptomyces botrytidirepellens</name>
    <dbReference type="NCBI Taxonomy" id="2486417"/>
    <lineage>
        <taxon>Bacteria</taxon>
        <taxon>Bacillati</taxon>
        <taxon>Actinomycetota</taxon>
        <taxon>Actinomycetes</taxon>
        <taxon>Kitasatosporales</taxon>
        <taxon>Streptomycetaceae</taxon>
        <taxon>Streptomyces</taxon>
    </lineage>
</organism>
<dbReference type="EMBL" id="RIBZ01000320">
    <property type="protein sequence ID" value="RNG18077.1"/>
    <property type="molecule type" value="Genomic_DNA"/>
</dbReference>
<evidence type="ECO:0000256" key="1">
    <source>
        <dbReference type="SAM" id="MobiDB-lite"/>
    </source>
</evidence>
<feature type="signal peptide" evidence="3">
    <location>
        <begin position="1"/>
        <end position="25"/>
    </location>
</feature>
<feature type="domain" description="YncI copper-binding" evidence="4">
    <location>
        <begin position="101"/>
        <end position="158"/>
    </location>
</feature>
<evidence type="ECO:0000313" key="5">
    <source>
        <dbReference type="EMBL" id="RNG18077.1"/>
    </source>
</evidence>
<dbReference type="Gene3D" id="2.60.40.2230">
    <property type="entry name" value="Uncharacterised protein YcnI-like PF07987, DUF1775"/>
    <property type="match status" value="1"/>
</dbReference>
<name>A0A3M8VM47_9ACTN</name>
<accession>A0A3M8VM47</accession>
<keyword evidence="2" id="KW-0472">Membrane</keyword>
<evidence type="ECO:0000256" key="3">
    <source>
        <dbReference type="SAM" id="SignalP"/>
    </source>
</evidence>
<keyword evidence="3" id="KW-0732">Signal</keyword>
<gene>
    <name evidence="5" type="ORF">EEJ42_28090</name>
</gene>
<evidence type="ECO:0000259" key="4">
    <source>
        <dbReference type="Pfam" id="PF07987"/>
    </source>
</evidence>
<proteinExistence type="predicted"/>
<reference evidence="5 6" key="1">
    <citation type="submission" date="2018-11" db="EMBL/GenBank/DDBJ databases">
        <title>The Potential of Streptomyces as Biocontrol Agents against the Tomato grey mould, Botrytis cinerea (Gray mold) Frontiers in Microbiology.</title>
        <authorList>
            <person name="Li D."/>
        </authorList>
    </citation>
    <scope>NUCLEOTIDE SEQUENCE [LARGE SCALE GENOMIC DNA]</scope>
    <source>
        <strain evidence="5 6">NEAU-LD23</strain>
    </source>
</reference>
<keyword evidence="6" id="KW-1185">Reference proteome</keyword>
<comment type="caution">
    <text evidence="5">The sequence shown here is derived from an EMBL/GenBank/DDBJ whole genome shotgun (WGS) entry which is preliminary data.</text>
</comment>
<dbReference type="InterPro" id="IPR012533">
    <property type="entry name" value="YcnI-copper_dom"/>
</dbReference>
<dbReference type="RefSeq" id="WP_123104210.1">
    <property type="nucleotide sequence ID" value="NZ_RIBZ01000320.1"/>
</dbReference>
<dbReference type="AlphaFoldDB" id="A0A3M8VM47"/>
<keyword evidence="2" id="KW-0812">Transmembrane</keyword>
<feature type="compositionally biased region" description="Low complexity" evidence="1">
    <location>
        <begin position="161"/>
        <end position="177"/>
    </location>
</feature>
<evidence type="ECO:0000256" key="2">
    <source>
        <dbReference type="SAM" id="Phobius"/>
    </source>
</evidence>